<dbReference type="GO" id="GO:0034109">
    <property type="term" value="P:homotypic cell-cell adhesion"/>
    <property type="evidence" value="ECO:0007669"/>
    <property type="project" value="TreeGrafter"/>
</dbReference>
<dbReference type="GO" id="GO:0072683">
    <property type="term" value="P:T cell extravasation"/>
    <property type="evidence" value="ECO:0007669"/>
    <property type="project" value="TreeGrafter"/>
</dbReference>
<feature type="region of interest" description="Disordered" evidence="7">
    <location>
        <begin position="163"/>
        <end position="184"/>
    </location>
</feature>
<dbReference type="PANTHER" id="PTHR15076">
    <property type="entry name" value="CD99/MIC2 PROTEIN RELATED"/>
    <property type="match status" value="1"/>
</dbReference>
<evidence type="ECO:0000256" key="7">
    <source>
        <dbReference type="SAM" id="MobiDB-lite"/>
    </source>
</evidence>
<dbReference type="Pfam" id="PF12301">
    <property type="entry name" value="CD99L2"/>
    <property type="match status" value="1"/>
</dbReference>
<evidence type="ECO:0000256" key="2">
    <source>
        <dbReference type="ARBA" id="ARBA00008763"/>
    </source>
</evidence>
<dbReference type="GO" id="GO:0005886">
    <property type="term" value="C:plasma membrane"/>
    <property type="evidence" value="ECO:0007669"/>
    <property type="project" value="TreeGrafter"/>
</dbReference>
<evidence type="ECO:0000256" key="4">
    <source>
        <dbReference type="ARBA" id="ARBA00022729"/>
    </source>
</evidence>
<evidence type="ECO:0000256" key="5">
    <source>
        <dbReference type="ARBA" id="ARBA00022989"/>
    </source>
</evidence>
<sequence>MSLVVSFCSPSDSHPPEKPSEEAAGLEKLPFLRSGACHVLVGNSFFGEGDFDLGDALDPDPTKKPDSATKKPELDDRPKPQPGSKDNTGGNFKDEDLVDGKLPPEKRGEDTNPKSGEDAAASQGVIPGIISAVVVAVVGAVSSFIAYQKKKLCFKASGDQENVNMESQQGAHAEPPVQRTLLQK</sequence>
<evidence type="ECO:0000313" key="9">
    <source>
        <dbReference type="EMBL" id="KAH1185940.1"/>
    </source>
</evidence>
<keyword evidence="4" id="KW-0732">Signal</keyword>
<feature type="compositionally biased region" description="Basic and acidic residues" evidence="7">
    <location>
        <begin position="92"/>
        <end position="117"/>
    </location>
</feature>
<keyword evidence="3 8" id="KW-0812">Transmembrane</keyword>
<evidence type="ECO:0000256" key="1">
    <source>
        <dbReference type="ARBA" id="ARBA00004479"/>
    </source>
</evidence>
<feature type="region of interest" description="Disordered" evidence="7">
    <location>
        <begin position="51"/>
        <end position="123"/>
    </location>
</feature>
<dbReference type="InterPro" id="IPR022078">
    <property type="entry name" value="CD99L2"/>
</dbReference>
<organism evidence="9 10">
    <name type="scientific">Mauremys mutica</name>
    <name type="common">yellowpond turtle</name>
    <dbReference type="NCBI Taxonomy" id="74926"/>
    <lineage>
        <taxon>Eukaryota</taxon>
        <taxon>Metazoa</taxon>
        <taxon>Chordata</taxon>
        <taxon>Craniata</taxon>
        <taxon>Vertebrata</taxon>
        <taxon>Euteleostomi</taxon>
        <taxon>Archelosauria</taxon>
        <taxon>Testudinata</taxon>
        <taxon>Testudines</taxon>
        <taxon>Cryptodira</taxon>
        <taxon>Durocryptodira</taxon>
        <taxon>Testudinoidea</taxon>
        <taxon>Geoemydidae</taxon>
        <taxon>Geoemydinae</taxon>
        <taxon>Mauremys</taxon>
    </lineage>
</organism>
<dbReference type="Proteomes" id="UP000827986">
    <property type="component" value="Unassembled WGS sequence"/>
</dbReference>
<reference evidence="9" key="1">
    <citation type="submission" date="2021-09" db="EMBL/GenBank/DDBJ databases">
        <title>The genome of Mauremys mutica provides insights into the evolution of semi-aquatic lifestyle.</title>
        <authorList>
            <person name="Gong S."/>
            <person name="Gao Y."/>
        </authorList>
    </citation>
    <scope>NUCLEOTIDE SEQUENCE</scope>
    <source>
        <strain evidence="9">MM-2020</strain>
        <tissue evidence="9">Muscle</tissue>
    </source>
</reference>
<comment type="caution">
    <text evidence="9">The sequence shown here is derived from an EMBL/GenBank/DDBJ whole genome shotgun (WGS) entry which is preliminary data.</text>
</comment>
<evidence type="ECO:0000256" key="8">
    <source>
        <dbReference type="SAM" id="Phobius"/>
    </source>
</evidence>
<evidence type="ECO:0008006" key="11">
    <source>
        <dbReference type="Google" id="ProtNLM"/>
    </source>
</evidence>
<dbReference type="EMBL" id="JAHDVG010000463">
    <property type="protein sequence ID" value="KAH1185940.1"/>
    <property type="molecule type" value="Genomic_DNA"/>
</dbReference>
<name>A0A9D4B9Y1_9SAUR</name>
<keyword evidence="6 8" id="KW-0472">Membrane</keyword>
<dbReference type="GO" id="GO:2000391">
    <property type="term" value="P:positive regulation of neutrophil extravasation"/>
    <property type="evidence" value="ECO:0007669"/>
    <property type="project" value="TreeGrafter"/>
</dbReference>
<dbReference type="AlphaFoldDB" id="A0A9D4B9Y1"/>
<keyword evidence="5 8" id="KW-1133">Transmembrane helix</keyword>
<evidence type="ECO:0000256" key="3">
    <source>
        <dbReference type="ARBA" id="ARBA00022692"/>
    </source>
</evidence>
<evidence type="ECO:0000313" key="10">
    <source>
        <dbReference type="Proteomes" id="UP000827986"/>
    </source>
</evidence>
<evidence type="ECO:0000256" key="6">
    <source>
        <dbReference type="ARBA" id="ARBA00023136"/>
    </source>
</evidence>
<gene>
    <name evidence="9" type="ORF">KIL84_018689</name>
</gene>
<comment type="similarity">
    <text evidence="2">Belongs to the CD99 family.</text>
</comment>
<accession>A0A9D4B9Y1</accession>
<feature type="transmembrane region" description="Helical" evidence="8">
    <location>
        <begin position="125"/>
        <end position="147"/>
    </location>
</feature>
<protein>
    <recommendedName>
        <fullName evidence="11">CD99 antigen</fullName>
    </recommendedName>
</protein>
<proteinExistence type="inferred from homology"/>
<feature type="region of interest" description="Disordered" evidence="7">
    <location>
        <begin position="1"/>
        <end position="25"/>
    </location>
</feature>
<comment type="subcellular location">
    <subcellularLocation>
        <location evidence="1">Membrane</location>
        <topology evidence="1">Single-pass type I membrane protein</topology>
    </subcellularLocation>
</comment>
<dbReference type="PANTHER" id="PTHR15076:SF15">
    <property type="entry name" value="CD99 ANTIGEN"/>
    <property type="match status" value="1"/>
</dbReference>
<keyword evidence="10" id="KW-1185">Reference proteome</keyword>
<feature type="compositionally biased region" description="Basic and acidic residues" evidence="7">
    <location>
        <begin position="60"/>
        <end position="79"/>
    </location>
</feature>